<gene>
    <name evidence="15" type="ORF">MERR_LOCUS19903</name>
</gene>
<dbReference type="AlphaFoldDB" id="A0A6D2IZI0"/>
<dbReference type="InterPro" id="IPR013010">
    <property type="entry name" value="Znf_SIAH"/>
</dbReference>
<dbReference type="PROSITE" id="PS51081">
    <property type="entry name" value="ZF_SIAH"/>
    <property type="match status" value="1"/>
</dbReference>
<dbReference type="OrthoDB" id="4788989at2759"/>
<comment type="pathway">
    <text evidence="2">Protein modification; protein ubiquitination.</text>
</comment>
<evidence type="ECO:0000256" key="2">
    <source>
        <dbReference type="ARBA" id="ARBA00004906"/>
    </source>
</evidence>
<dbReference type="Pfam" id="PF21361">
    <property type="entry name" value="Sina_ZnF"/>
    <property type="match status" value="1"/>
</dbReference>
<comment type="function">
    <text evidence="10">E3 ubiquitin-protein ligase that mediates ubiquitination and subsequent proteasomal degradation of target proteins. E3 ubiquitin ligases accept ubiquitin from an E2 ubiquitin-conjugating enzyme in the form of a thioester and then directly transfers the ubiquitin to targeted substrates. It probably triggers the ubiquitin-mediated degradation of different substrates.</text>
</comment>
<evidence type="ECO:0000256" key="8">
    <source>
        <dbReference type="ARBA" id="ARBA00022786"/>
    </source>
</evidence>
<dbReference type="UniPathway" id="UPA00143"/>
<comment type="catalytic activity">
    <reaction evidence="1">
        <text>S-ubiquitinyl-[E2 ubiquitin-conjugating enzyme]-L-cysteine + [acceptor protein]-L-lysine = [E2 ubiquitin-conjugating enzyme]-L-cysteine + N(6)-ubiquitinyl-[acceptor protein]-L-lysine.</text>
        <dbReference type="EC" id="2.3.2.27"/>
    </reaction>
</comment>
<dbReference type="SUPFAM" id="SSF49599">
    <property type="entry name" value="TRAF domain-like"/>
    <property type="match status" value="1"/>
</dbReference>
<keyword evidence="8" id="KW-0833">Ubl conjugation pathway</keyword>
<evidence type="ECO:0000259" key="14">
    <source>
        <dbReference type="PROSITE" id="PS51081"/>
    </source>
</evidence>
<keyword evidence="5" id="KW-0808">Transferase</keyword>
<feature type="domain" description="RING-type" evidence="13">
    <location>
        <begin position="34"/>
        <end position="68"/>
    </location>
</feature>
<keyword evidence="7 11" id="KW-0863">Zinc-finger</keyword>
<dbReference type="PANTHER" id="PTHR46632">
    <property type="entry name" value="E3 UBIQUITIN-PROTEIN LIGASE SINA-LIKE 4"/>
    <property type="match status" value="1"/>
</dbReference>
<dbReference type="Pfam" id="PF21362">
    <property type="entry name" value="Sina_RING"/>
    <property type="match status" value="1"/>
</dbReference>
<dbReference type="PANTHER" id="PTHR46632:SF3">
    <property type="entry name" value="E3 UBIQUITIN-PROTEIN LIGASE SINA-LIKE 7-RELATED"/>
    <property type="match status" value="1"/>
</dbReference>
<feature type="domain" description="SIAH-type" evidence="14">
    <location>
        <begin position="86"/>
        <end position="150"/>
    </location>
</feature>
<sequence length="274" mass="31549">MKRSSEDGDGSRIIQPQKRNRTRSGTVDLDRLDCPICSKPFTVPIFQCDNGHVICDSCRPKVIKCPFCALPMGNNRCRGMESILESVTVPCRNADLGCTKYVPYGREKSNHEKEHCKFSLCSCPEAELENCKHTGFYNDMFFSHYRAYHLIKEDCFFTFGESKNVRMLISEKSLVLTTLLRSLMFVMQCIRERNGVYVMVSFVAPLSPEVEKFSYRLSYSYNGKETHTHGPVEMKNVLKVSFQIPQEEKDAMFLPNRFLRGDELELELCIKEVV</sequence>
<dbReference type="Proteomes" id="UP000467841">
    <property type="component" value="Unassembled WGS sequence"/>
</dbReference>
<dbReference type="GO" id="GO:0061630">
    <property type="term" value="F:ubiquitin protein ligase activity"/>
    <property type="evidence" value="ECO:0007669"/>
    <property type="project" value="UniProtKB-EC"/>
</dbReference>
<evidence type="ECO:0000256" key="9">
    <source>
        <dbReference type="ARBA" id="ARBA00022833"/>
    </source>
</evidence>
<evidence type="ECO:0000313" key="16">
    <source>
        <dbReference type="Proteomes" id="UP000467841"/>
    </source>
</evidence>
<comment type="similarity">
    <text evidence="3">Belongs to the SINA (Seven in absentia) family.</text>
</comment>
<evidence type="ECO:0000256" key="3">
    <source>
        <dbReference type="ARBA" id="ARBA00009119"/>
    </source>
</evidence>
<evidence type="ECO:0000256" key="7">
    <source>
        <dbReference type="ARBA" id="ARBA00022771"/>
    </source>
</evidence>
<organism evidence="15 16">
    <name type="scientific">Microthlaspi erraticum</name>
    <dbReference type="NCBI Taxonomy" id="1685480"/>
    <lineage>
        <taxon>Eukaryota</taxon>
        <taxon>Viridiplantae</taxon>
        <taxon>Streptophyta</taxon>
        <taxon>Embryophyta</taxon>
        <taxon>Tracheophyta</taxon>
        <taxon>Spermatophyta</taxon>
        <taxon>Magnoliopsida</taxon>
        <taxon>eudicotyledons</taxon>
        <taxon>Gunneridae</taxon>
        <taxon>Pentapetalae</taxon>
        <taxon>rosids</taxon>
        <taxon>malvids</taxon>
        <taxon>Brassicales</taxon>
        <taxon>Brassicaceae</taxon>
        <taxon>Coluteocarpeae</taxon>
        <taxon>Microthlaspi</taxon>
    </lineage>
</organism>
<dbReference type="InterPro" id="IPR044286">
    <property type="entry name" value="SINL_plant"/>
</dbReference>
<protein>
    <recommendedName>
        <fullName evidence="4">RING-type E3 ubiquitin transferase</fullName>
        <ecNumber evidence="4">2.3.2.27</ecNumber>
    </recommendedName>
</protein>
<keyword evidence="16" id="KW-1185">Reference proteome</keyword>
<reference evidence="15" key="1">
    <citation type="submission" date="2020-01" db="EMBL/GenBank/DDBJ databases">
        <authorList>
            <person name="Mishra B."/>
        </authorList>
    </citation>
    <scope>NUCLEOTIDE SEQUENCE [LARGE SCALE GENOMIC DNA]</scope>
</reference>
<keyword evidence="6" id="KW-0479">Metal-binding</keyword>
<evidence type="ECO:0000256" key="11">
    <source>
        <dbReference type="PROSITE-ProRule" id="PRU00455"/>
    </source>
</evidence>
<feature type="compositionally biased region" description="Basic and acidic residues" evidence="12">
    <location>
        <begin position="1"/>
        <end position="10"/>
    </location>
</feature>
<evidence type="ECO:0000259" key="13">
    <source>
        <dbReference type="PROSITE" id="PS50089"/>
    </source>
</evidence>
<feature type="region of interest" description="Disordered" evidence="12">
    <location>
        <begin position="1"/>
        <end position="24"/>
    </location>
</feature>
<dbReference type="GO" id="GO:0008270">
    <property type="term" value="F:zinc ion binding"/>
    <property type="evidence" value="ECO:0007669"/>
    <property type="project" value="UniProtKB-KW"/>
</dbReference>
<dbReference type="InterPro" id="IPR049548">
    <property type="entry name" value="Sina-like_RING"/>
</dbReference>
<dbReference type="CDD" id="cd16571">
    <property type="entry name" value="RING-HC_SIAHs"/>
    <property type="match status" value="1"/>
</dbReference>
<dbReference type="Gene3D" id="3.30.40.10">
    <property type="entry name" value="Zinc/RING finger domain, C3HC4 (zinc finger)"/>
    <property type="match status" value="1"/>
</dbReference>
<accession>A0A6D2IZI0</accession>
<evidence type="ECO:0000256" key="12">
    <source>
        <dbReference type="SAM" id="MobiDB-lite"/>
    </source>
</evidence>
<dbReference type="EMBL" id="CACVBM020001125">
    <property type="protein sequence ID" value="CAA7032668.1"/>
    <property type="molecule type" value="Genomic_DNA"/>
</dbReference>
<dbReference type="PROSITE" id="PS50089">
    <property type="entry name" value="ZF_RING_2"/>
    <property type="match status" value="1"/>
</dbReference>
<dbReference type="EC" id="2.3.2.27" evidence="4"/>
<name>A0A6D2IZI0_9BRAS</name>
<evidence type="ECO:0000313" key="15">
    <source>
        <dbReference type="EMBL" id="CAA7032668.1"/>
    </source>
</evidence>
<evidence type="ECO:0000256" key="10">
    <source>
        <dbReference type="ARBA" id="ARBA00024004"/>
    </source>
</evidence>
<dbReference type="InterPro" id="IPR013083">
    <property type="entry name" value="Znf_RING/FYVE/PHD"/>
</dbReference>
<dbReference type="InterPro" id="IPR001841">
    <property type="entry name" value="Znf_RING"/>
</dbReference>
<comment type="caution">
    <text evidence="15">The sequence shown here is derived from an EMBL/GenBank/DDBJ whole genome shotgun (WGS) entry which is preliminary data.</text>
</comment>
<keyword evidence="9" id="KW-0862">Zinc</keyword>
<evidence type="ECO:0000256" key="4">
    <source>
        <dbReference type="ARBA" id="ARBA00012483"/>
    </source>
</evidence>
<evidence type="ECO:0000256" key="1">
    <source>
        <dbReference type="ARBA" id="ARBA00000900"/>
    </source>
</evidence>
<proteinExistence type="inferred from homology"/>
<evidence type="ECO:0000256" key="5">
    <source>
        <dbReference type="ARBA" id="ARBA00022679"/>
    </source>
</evidence>
<dbReference type="GO" id="GO:0016567">
    <property type="term" value="P:protein ubiquitination"/>
    <property type="evidence" value="ECO:0007669"/>
    <property type="project" value="UniProtKB-UniPathway"/>
</dbReference>
<evidence type="ECO:0000256" key="6">
    <source>
        <dbReference type="ARBA" id="ARBA00022723"/>
    </source>
</evidence>